<protein>
    <submittedName>
        <fullName evidence="1">Uncharacterized protein</fullName>
    </submittedName>
</protein>
<dbReference type="RefSeq" id="XP_022580649.1">
    <property type="nucleotide sequence ID" value="XM_022727633.1"/>
</dbReference>
<dbReference type="VEuPathDB" id="FungiDB:ASPZODRAFT_2063704"/>
<dbReference type="EMBL" id="KV878343">
    <property type="protein sequence ID" value="OJJ46139.1"/>
    <property type="molecule type" value="Genomic_DNA"/>
</dbReference>
<dbReference type="GeneID" id="34614097"/>
<name>A0A1L9SG22_9EURO</name>
<reference evidence="2" key="1">
    <citation type="journal article" date="2017" name="Genome Biol.">
        <title>Comparative genomics reveals high biological diversity and specific adaptations in the industrially and medically important fungal genus Aspergillus.</title>
        <authorList>
            <person name="de Vries R.P."/>
            <person name="Riley R."/>
            <person name="Wiebenga A."/>
            <person name="Aguilar-Osorio G."/>
            <person name="Amillis S."/>
            <person name="Uchima C.A."/>
            <person name="Anderluh G."/>
            <person name="Asadollahi M."/>
            <person name="Askin M."/>
            <person name="Barry K."/>
            <person name="Battaglia E."/>
            <person name="Bayram O."/>
            <person name="Benocci T."/>
            <person name="Braus-Stromeyer S.A."/>
            <person name="Caldana C."/>
            <person name="Canovas D."/>
            <person name="Cerqueira G.C."/>
            <person name="Chen F."/>
            <person name="Chen W."/>
            <person name="Choi C."/>
            <person name="Clum A."/>
            <person name="Dos Santos R.A."/>
            <person name="Damasio A.R."/>
            <person name="Diallinas G."/>
            <person name="Emri T."/>
            <person name="Fekete E."/>
            <person name="Flipphi M."/>
            <person name="Freyberg S."/>
            <person name="Gallo A."/>
            <person name="Gournas C."/>
            <person name="Habgood R."/>
            <person name="Hainaut M."/>
            <person name="Harispe M.L."/>
            <person name="Henrissat B."/>
            <person name="Hilden K.S."/>
            <person name="Hope R."/>
            <person name="Hossain A."/>
            <person name="Karabika E."/>
            <person name="Karaffa L."/>
            <person name="Karanyi Z."/>
            <person name="Krasevec N."/>
            <person name="Kuo A."/>
            <person name="Kusch H."/>
            <person name="LaButti K."/>
            <person name="Lagendijk E.L."/>
            <person name="Lapidus A."/>
            <person name="Levasseur A."/>
            <person name="Lindquist E."/>
            <person name="Lipzen A."/>
            <person name="Logrieco A.F."/>
            <person name="MacCabe A."/>
            <person name="Maekelae M.R."/>
            <person name="Malavazi I."/>
            <person name="Melin P."/>
            <person name="Meyer V."/>
            <person name="Mielnichuk N."/>
            <person name="Miskei M."/>
            <person name="Molnar A.P."/>
            <person name="Mule G."/>
            <person name="Ngan C.Y."/>
            <person name="Orejas M."/>
            <person name="Orosz E."/>
            <person name="Ouedraogo J.P."/>
            <person name="Overkamp K.M."/>
            <person name="Park H.-S."/>
            <person name="Perrone G."/>
            <person name="Piumi F."/>
            <person name="Punt P.J."/>
            <person name="Ram A.F."/>
            <person name="Ramon A."/>
            <person name="Rauscher S."/>
            <person name="Record E."/>
            <person name="Riano-Pachon D.M."/>
            <person name="Robert V."/>
            <person name="Roehrig J."/>
            <person name="Ruller R."/>
            <person name="Salamov A."/>
            <person name="Salih N.S."/>
            <person name="Samson R.A."/>
            <person name="Sandor E."/>
            <person name="Sanguinetti M."/>
            <person name="Schuetze T."/>
            <person name="Sepcic K."/>
            <person name="Shelest E."/>
            <person name="Sherlock G."/>
            <person name="Sophianopoulou V."/>
            <person name="Squina F.M."/>
            <person name="Sun H."/>
            <person name="Susca A."/>
            <person name="Todd R.B."/>
            <person name="Tsang A."/>
            <person name="Unkles S.E."/>
            <person name="van de Wiele N."/>
            <person name="van Rossen-Uffink D."/>
            <person name="Oliveira J.V."/>
            <person name="Vesth T.C."/>
            <person name="Visser J."/>
            <person name="Yu J.-H."/>
            <person name="Zhou M."/>
            <person name="Andersen M.R."/>
            <person name="Archer D.B."/>
            <person name="Baker S.E."/>
            <person name="Benoit I."/>
            <person name="Brakhage A.A."/>
            <person name="Braus G.H."/>
            <person name="Fischer R."/>
            <person name="Frisvad J.C."/>
            <person name="Goldman G.H."/>
            <person name="Houbraken J."/>
            <person name="Oakley B."/>
            <person name="Pocsi I."/>
            <person name="Scazzocchio C."/>
            <person name="Seiboth B."/>
            <person name="vanKuyk P.A."/>
            <person name="Wortman J."/>
            <person name="Dyer P.S."/>
            <person name="Grigoriev I.V."/>
        </authorList>
    </citation>
    <scope>NUCLEOTIDE SEQUENCE [LARGE SCALE GENOMIC DNA]</scope>
    <source>
        <strain evidence="2">CBS 506.65</strain>
    </source>
</reference>
<organism evidence="1 2">
    <name type="scientific">Penicilliopsis zonata CBS 506.65</name>
    <dbReference type="NCBI Taxonomy" id="1073090"/>
    <lineage>
        <taxon>Eukaryota</taxon>
        <taxon>Fungi</taxon>
        <taxon>Dikarya</taxon>
        <taxon>Ascomycota</taxon>
        <taxon>Pezizomycotina</taxon>
        <taxon>Eurotiomycetes</taxon>
        <taxon>Eurotiomycetidae</taxon>
        <taxon>Eurotiales</taxon>
        <taxon>Aspergillaceae</taxon>
        <taxon>Penicilliopsis</taxon>
    </lineage>
</organism>
<dbReference type="Proteomes" id="UP000184188">
    <property type="component" value="Unassembled WGS sequence"/>
</dbReference>
<sequence>MQGSFCTSLRSRQVWRVLEPVLSSFSPKLQECHLGGHDFDFHDLSAMVPLRVVLLTSSCLDDSNKQETHARLQRLSHTTDIHHAAVALLLSDEPFALASERYNLEGLMGLQVLMAESQGDPLPVIPIADASSFFSSVHDYYTGRLATVPISSPSPSRSISLMAHATCSAPLNEQDTHILSDLFPSLPALSQATRSREGRAILDDYFGSIGGSILQFWGGSFPH</sequence>
<dbReference type="AlphaFoldDB" id="A0A1L9SG22"/>
<accession>A0A1L9SG22</accession>
<evidence type="ECO:0000313" key="1">
    <source>
        <dbReference type="EMBL" id="OJJ46139.1"/>
    </source>
</evidence>
<dbReference type="OrthoDB" id="2129069at2759"/>
<evidence type="ECO:0000313" key="2">
    <source>
        <dbReference type="Proteomes" id="UP000184188"/>
    </source>
</evidence>
<gene>
    <name evidence="1" type="ORF">ASPZODRAFT_2063704</name>
</gene>
<proteinExistence type="predicted"/>
<keyword evidence="2" id="KW-1185">Reference proteome</keyword>